<dbReference type="EMBL" id="AP027151">
    <property type="protein sequence ID" value="BDV41267.1"/>
    <property type="molecule type" value="Genomic_DNA"/>
</dbReference>
<dbReference type="Proteomes" id="UP001317705">
    <property type="component" value="Chromosome"/>
</dbReference>
<dbReference type="RefSeq" id="WP_282001241.1">
    <property type="nucleotide sequence ID" value="NZ_AP027151.1"/>
</dbReference>
<dbReference type="Gene3D" id="2.40.40.10">
    <property type="entry name" value="RlpA-like domain"/>
    <property type="match status" value="1"/>
</dbReference>
<evidence type="ECO:0000259" key="5">
    <source>
        <dbReference type="Pfam" id="PF03330"/>
    </source>
</evidence>
<evidence type="ECO:0000256" key="3">
    <source>
        <dbReference type="HAMAP-Rule" id="MF_02071"/>
    </source>
</evidence>
<dbReference type="EC" id="4.2.2.-" evidence="3"/>
<dbReference type="InterPro" id="IPR012997">
    <property type="entry name" value="RplA"/>
</dbReference>
<keyword evidence="7" id="KW-1185">Reference proteome</keyword>
<keyword evidence="1 3" id="KW-0456">Lyase</keyword>
<dbReference type="PANTHER" id="PTHR34183">
    <property type="entry name" value="ENDOLYTIC PEPTIDOGLYCAN TRANSGLYCOSYLASE RLPA"/>
    <property type="match status" value="1"/>
</dbReference>
<feature type="chain" id="PRO_5044940007" description="Probable endolytic peptidoglycan transglycosylase RlpA" evidence="3">
    <location>
        <begin position="31"/>
        <end position="147"/>
    </location>
</feature>
<dbReference type="InterPro" id="IPR036908">
    <property type="entry name" value="RlpA-like_sf"/>
</dbReference>
<dbReference type="InterPro" id="IPR034718">
    <property type="entry name" value="RlpA"/>
</dbReference>
<keyword evidence="3" id="KW-0732">Signal</keyword>
<gene>
    <name evidence="3" type="primary">rlpA</name>
    <name evidence="6" type="ORF">GURASL_01900</name>
</gene>
<comment type="similarity">
    <text evidence="3 4">Belongs to the RlpA family.</text>
</comment>
<comment type="function">
    <text evidence="3">Lytic transglycosylase with a strong preference for naked glycan strands that lack stem peptides.</text>
</comment>
<organism evidence="6 7">
    <name type="scientific">Geotalea uraniireducens</name>
    <dbReference type="NCBI Taxonomy" id="351604"/>
    <lineage>
        <taxon>Bacteria</taxon>
        <taxon>Pseudomonadati</taxon>
        <taxon>Thermodesulfobacteriota</taxon>
        <taxon>Desulfuromonadia</taxon>
        <taxon>Geobacterales</taxon>
        <taxon>Geobacteraceae</taxon>
        <taxon>Geotalea</taxon>
    </lineage>
</organism>
<reference evidence="6 7" key="1">
    <citation type="submission" date="2022-12" db="EMBL/GenBank/DDBJ databases">
        <title>Polyphasic characterization of Geotalea uranireducens NIT-SL11 newly isolated from a complex of sewage sludge and microbially reduced graphene oxide.</title>
        <authorList>
            <person name="Xie L."/>
            <person name="Yoshida N."/>
            <person name="Meng L."/>
        </authorList>
    </citation>
    <scope>NUCLEOTIDE SEQUENCE [LARGE SCALE GENOMIC DNA]</scope>
    <source>
        <strain evidence="6 7">NIT-SL11</strain>
    </source>
</reference>
<feature type="domain" description="RlpA-like protein double-psi beta-barrel" evidence="5">
    <location>
        <begin position="52"/>
        <end position="140"/>
    </location>
</feature>
<evidence type="ECO:0000256" key="4">
    <source>
        <dbReference type="RuleBase" id="RU003495"/>
    </source>
</evidence>
<evidence type="ECO:0000313" key="6">
    <source>
        <dbReference type="EMBL" id="BDV41267.1"/>
    </source>
</evidence>
<name>A0ABM8EG68_9BACT</name>
<evidence type="ECO:0000313" key="7">
    <source>
        <dbReference type="Proteomes" id="UP001317705"/>
    </source>
</evidence>
<sequence precursor="true">MVSLFRKRRLAILIIPGLALFLTQTLSLQAAEITDQQEPPVSVVSASREGHEGLASYYARRYKGRRTHSGVRYDPKKLTAAHPTLPLGTRVKVVALGTKREVTVTVNDRCRKRSQPFIDLSRAAARKLGIIGKGLAKVRIIPLDDAS</sequence>
<keyword evidence="2 3" id="KW-0961">Cell wall biogenesis/degradation</keyword>
<dbReference type="Pfam" id="PF03330">
    <property type="entry name" value="DPBB_1"/>
    <property type="match status" value="1"/>
</dbReference>
<dbReference type="CDD" id="cd22268">
    <property type="entry name" value="DPBB_RlpA-like"/>
    <property type="match status" value="1"/>
</dbReference>
<evidence type="ECO:0000256" key="1">
    <source>
        <dbReference type="ARBA" id="ARBA00023239"/>
    </source>
</evidence>
<proteinExistence type="inferred from homology"/>
<protein>
    <recommendedName>
        <fullName evidence="3">Probable endolytic peptidoglycan transglycosylase RlpA</fullName>
        <ecNumber evidence="3">4.2.2.-</ecNumber>
    </recommendedName>
</protein>
<dbReference type="InterPro" id="IPR009009">
    <property type="entry name" value="RlpA-like_DPBB"/>
</dbReference>
<dbReference type="PANTHER" id="PTHR34183:SF8">
    <property type="entry name" value="ENDOLYTIC PEPTIDOGLYCAN TRANSGLYCOSYLASE RLPA-RELATED"/>
    <property type="match status" value="1"/>
</dbReference>
<feature type="signal peptide" evidence="3">
    <location>
        <begin position="1"/>
        <end position="30"/>
    </location>
</feature>
<dbReference type="HAMAP" id="MF_02071">
    <property type="entry name" value="RlpA"/>
    <property type="match status" value="1"/>
</dbReference>
<evidence type="ECO:0000256" key="2">
    <source>
        <dbReference type="ARBA" id="ARBA00023316"/>
    </source>
</evidence>
<accession>A0ABM8EG68</accession>
<dbReference type="SUPFAM" id="SSF50685">
    <property type="entry name" value="Barwin-like endoglucanases"/>
    <property type="match status" value="1"/>
</dbReference>
<dbReference type="NCBIfam" id="TIGR00413">
    <property type="entry name" value="rlpA"/>
    <property type="match status" value="1"/>
</dbReference>